<dbReference type="Pfam" id="PF07841">
    <property type="entry name" value="DM4_12"/>
    <property type="match status" value="1"/>
</dbReference>
<dbReference type="AlphaFoldDB" id="A0A151WZT8"/>
<dbReference type="Proteomes" id="UP000075809">
    <property type="component" value="Unassembled WGS sequence"/>
</dbReference>
<protein>
    <submittedName>
        <fullName evidence="2">Uncharacterized protein</fullName>
    </submittedName>
</protein>
<accession>A0A151WZT8</accession>
<reference evidence="2 3" key="1">
    <citation type="submission" date="2015-09" db="EMBL/GenBank/DDBJ databases">
        <title>Trachymyrmex zeteki WGS genome.</title>
        <authorList>
            <person name="Nygaard S."/>
            <person name="Hu H."/>
            <person name="Boomsma J."/>
            <person name="Zhang G."/>
        </authorList>
    </citation>
    <scope>NUCLEOTIDE SEQUENCE [LARGE SCALE GENOMIC DNA]</scope>
    <source>
        <strain evidence="2">Tzet28-1</strain>
        <tissue evidence="2">Whole body</tissue>
    </source>
</reference>
<feature type="chain" id="PRO_5007591555" evidence="1">
    <location>
        <begin position="20"/>
        <end position="200"/>
    </location>
</feature>
<dbReference type="EMBL" id="KQ982630">
    <property type="protein sequence ID" value="KYQ53415.1"/>
    <property type="molecule type" value="Genomic_DNA"/>
</dbReference>
<name>A0A151WZT8_9HYME</name>
<dbReference type="InterPro" id="IPR006631">
    <property type="entry name" value="DM4_12"/>
</dbReference>
<dbReference type="PANTHER" id="PTHR21398:SF22">
    <property type="entry name" value="IP12060P-RELATED"/>
    <property type="match status" value="1"/>
</dbReference>
<proteinExistence type="predicted"/>
<feature type="non-terminal residue" evidence="2">
    <location>
        <position position="1"/>
    </location>
</feature>
<evidence type="ECO:0000256" key="1">
    <source>
        <dbReference type="SAM" id="SignalP"/>
    </source>
</evidence>
<gene>
    <name evidence="2" type="ORF">ALC60_07481</name>
</gene>
<dbReference type="PANTHER" id="PTHR21398">
    <property type="entry name" value="AGAP007094-PA"/>
    <property type="match status" value="1"/>
</dbReference>
<organism evidence="2 3">
    <name type="scientific">Mycetomoellerius zeteki</name>
    <dbReference type="NCBI Taxonomy" id="64791"/>
    <lineage>
        <taxon>Eukaryota</taxon>
        <taxon>Metazoa</taxon>
        <taxon>Ecdysozoa</taxon>
        <taxon>Arthropoda</taxon>
        <taxon>Hexapoda</taxon>
        <taxon>Insecta</taxon>
        <taxon>Pterygota</taxon>
        <taxon>Neoptera</taxon>
        <taxon>Endopterygota</taxon>
        <taxon>Hymenoptera</taxon>
        <taxon>Apocrita</taxon>
        <taxon>Aculeata</taxon>
        <taxon>Formicoidea</taxon>
        <taxon>Formicidae</taxon>
        <taxon>Myrmicinae</taxon>
        <taxon>Mycetomoellerius</taxon>
    </lineage>
</organism>
<feature type="signal peptide" evidence="1">
    <location>
        <begin position="1"/>
        <end position="19"/>
    </location>
</feature>
<dbReference type="SMART" id="SM00718">
    <property type="entry name" value="DM4_12"/>
    <property type="match status" value="1"/>
</dbReference>
<sequence length="200" mass="22659">LNCRFFVFNFVLTSHLVLTKVANSDIAKILHRPIRSLTFPKNSNMGIFVALAVPLEHPLSSISLSYFFEANYVLPPNITSLEPWTGLKRRKRNIERATIYRVLESKFERQVCKQTIAHYDSGYSGRECLLRAICETSEFPLQHNGLIGDIMHVIFTPSTSRYEGLPRDVIEAELVGRNGNCSKYQPQCPLGLFDLIGVLA</sequence>
<keyword evidence="1" id="KW-0732">Signal</keyword>
<dbReference type="STRING" id="64791.A0A151WZT8"/>
<keyword evidence="3" id="KW-1185">Reference proteome</keyword>
<evidence type="ECO:0000313" key="3">
    <source>
        <dbReference type="Proteomes" id="UP000075809"/>
    </source>
</evidence>
<evidence type="ECO:0000313" key="2">
    <source>
        <dbReference type="EMBL" id="KYQ53415.1"/>
    </source>
</evidence>